<dbReference type="Pfam" id="PF00239">
    <property type="entry name" value="Resolvase"/>
    <property type="match status" value="1"/>
</dbReference>
<sequence>MPHTNPTARFLGYARVSTEAQDLAYQIDRLRKAGCTEVFQEKRSGKNREGRPELARLLADLQPGDIMLATATDRVARDPLDLVNILKAVKDVGAGLRLLDEPFIDTTSEMADLIAFLVGWAARWQRRRILENTAQGRQAARLRGVKFGRKQKLSDIQIEQMRQLRRKGVTLSKLAQKFGVSESTVARIGCR</sequence>
<dbReference type="GO" id="GO:0015074">
    <property type="term" value="P:DNA integration"/>
    <property type="evidence" value="ECO:0007669"/>
    <property type="project" value="UniProtKB-KW"/>
</dbReference>
<evidence type="ECO:0000256" key="3">
    <source>
        <dbReference type="ARBA" id="ARBA00023125"/>
    </source>
</evidence>
<dbReference type="GO" id="GO:0000150">
    <property type="term" value="F:DNA strand exchange activity"/>
    <property type="evidence" value="ECO:0007669"/>
    <property type="project" value="InterPro"/>
</dbReference>
<accession>A0AAF0KCK5</accession>
<dbReference type="Gene3D" id="3.40.50.1390">
    <property type="entry name" value="Resolvase, N-terminal catalytic domain"/>
    <property type="match status" value="1"/>
</dbReference>
<comment type="similarity">
    <text evidence="1">Belongs to the site-specific recombinase resolvase family.</text>
</comment>
<evidence type="ECO:0000256" key="5">
    <source>
        <dbReference type="PIRSR" id="PIRSR606118-50"/>
    </source>
</evidence>
<dbReference type="PANTHER" id="PTHR30461:SF26">
    <property type="entry name" value="RESOLVASE HOMOLOG YNEB"/>
    <property type="match status" value="1"/>
</dbReference>
<feature type="active site" description="O-(5'-phospho-DNA)-serine intermediate" evidence="5 6">
    <location>
        <position position="17"/>
    </location>
</feature>
<evidence type="ECO:0000256" key="1">
    <source>
        <dbReference type="ARBA" id="ARBA00009913"/>
    </source>
</evidence>
<dbReference type="InterPro" id="IPR006120">
    <property type="entry name" value="Resolvase_HTH_dom"/>
</dbReference>
<evidence type="ECO:0000313" key="8">
    <source>
        <dbReference type="EMBL" id="WHA39731.1"/>
    </source>
</evidence>
<evidence type="ECO:0000256" key="2">
    <source>
        <dbReference type="ARBA" id="ARBA00022908"/>
    </source>
</evidence>
<keyword evidence="3" id="KW-0238">DNA-binding</keyword>
<dbReference type="RefSeq" id="WP_137394298.1">
    <property type="nucleotide sequence ID" value="NZ_CP124733.1"/>
</dbReference>
<dbReference type="InterPro" id="IPR050639">
    <property type="entry name" value="SSR_resolvase"/>
</dbReference>
<dbReference type="SUPFAM" id="SSF46689">
    <property type="entry name" value="Homeodomain-like"/>
    <property type="match status" value="1"/>
</dbReference>
<feature type="domain" description="Resolvase/invertase-type recombinase catalytic" evidence="7">
    <location>
        <begin position="9"/>
        <end position="144"/>
    </location>
</feature>
<dbReference type="PROSITE" id="PS00397">
    <property type="entry name" value="RECOMBINASES_1"/>
    <property type="match status" value="1"/>
</dbReference>
<proteinExistence type="inferred from homology"/>
<dbReference type="SMART" id="SM00857">
    <property type="entry name" value="Resolvase"/>
    <property type="match status" value="1"/>
</dbReference>
<dbReference type="InterPro" id="IPR036162">
    <property type="entry name" value="Resolvase-like_N_sf"/>
</dbReference>
<dbReference type="Pfam" id="PF02796">
    <property type="entry name" value="HTH_7"/>
    <property type="match status" value="1"/>
</dbReference>
<dbReference type="SUPFAM" id="SSF53041">
    <property type="entry name" value="Resolvase-like"/>
    <property type="match status" value="1"/>
</dbReference>
<dbReference type="PROSITE" id="PS51736">
    <property type="entry name" value="RECOMBINASES_3"/>
    <property type="match status" value="1"/>
</dbReference>
<evidence type="ECO:0000259" key="7">
    <source>
        <dbReference type="PROSITE" id="PS51736"/>
    </source>
</evidence>
<dbReference type="CDD" id="cd00569">
    <property type="entry name" value="HTH_Hin_like"/>
    <property type="match status" value="1"/>
</dbReference>
<dbReference type="Gene3D" id="1.10.10.60">
    <property type="entry name" value="Homeodomain-like"/>
    <property type="match status" value="1"/>
</dbReference>
<evidence type="ECO:0000256" key="4">
    <source>
        <dbReference type="ARBA" id="ARBA00023172"/>
    </source>
</evidence>
<evidence type="ECO:0000256" key="6">
    <source>
        <dbReference type="PROSITE-ProRule" id="PRU10137"/>
    </source>
</evidence>
<dbReference type="InterPro" id="IPR009057">
    <property type="entry name" value="Homeodomain-like_sf"/>
</dbReference>
<dbReference type="GO" id="GO:0003677">
    <property type="term" value="F:DNA binding"/>
    <property type="evidence" value="ECO:0007669"/>
    <property type="project" value="UniProtKB-KW"/>
</dbReference>
<reference evidence="8" key="1">
    <citation type="submission" date="2023-05" db="EMBL/GenBank/DDBJ databases">
        <title>Complete genome sequence of Agrobacterium larrymoorei CFBP5477.</title>
        <authorList>
            <person name="Yen H.-C."/>
            <person name="Chou L."/>
            <person name="Lin Y.-C."/>
            <person name="Lai E.-M."/>
            <person name="Kuo C.-H."/>
        </authorList>
    </citation>
    <scope>NUCLEOTIDE SEQUENCE</scope>
    <source>
        <strain evidence="8">CFBP5477</strain>
    </source>
</reference>
<dbReference type="AlphaFoldDB" id="A0AAF0KCK5"/>
<keyword evidence="2" id="KW-0229">DNA integration</keyword>
<dbReference type="InterPro" id="IPR006118">
    <property type="entry name" value="Recombinase_CS"/>
</dbReference>
<dbReference type="PANTHER" id="PTHR30461">
    <property type="entry name" value="DNA-INVERTASE FROM LAMBDOID PROPHAGE"/>
    <property type="match status" value="1"/>
</dbReference>
<dbReference type="CDD" id="cd03768">
    <property type="entry name" value="SR_ResInv"/>
    <property type="match status" value="1"/>
</dbReference>
<gene>
    <name evidence="8" type="ORF">CFBP5477_007650</name>
</gene>
<evidence type="ECO:0000313" key="9">
    <source>
        <dbReference type="Proteomes" id="UP000298664"/>
    </source>
</evidence>
<dbReference type="EMBL" id="CP124733">
    <property type="protein sequence ID" value="WHA39731.1"/>
    <property type="molecule type" value="Genomic_DNA"/>
</dbReference>
<dbReference type="Proteomes" id="UP000298664">
    <property type="component" value="Chromosome Circular"/>
</dbReference>
<dbReference type="InterPro" id="IPR006119">
    <property type="entry name" value="Resolv_N"/>
</dbReference>
<protein>
    <submittedName>
        <fullName evidence="8">Recombinase family protein</fullName>
    </submittedName>
</protein>
<name>A0AAF0KCK5_9HYPH</name>
<organism evidence="8 9">
    <name type="scientific">Agrobacterium larrymoorei</name>
    <dbReference type="NCBI Taxonomy" id="160699"/>
    <lineage>
        <taxon>Bacteria</taxon>
        <taxon>Pseudomonadati</taxon>
        <taxon>Pseudomonadota</taxon>
        <taxon>Alphaproteobacteria</taxon>
        <taxon>Hyphomicrobiales</taxon>
        <taxon>Rhizobiaceae</taxon>
        <taxon>Rhizobium/Agrobacterium group</taxon>
        <taxon>Agrobacterium</taxon>
    </lineage>
</organism>
<keyword evidence="4" id="KW-0233">DNA recombination</keyword>